<dbReference type="NCBIfam" id="NF008035">
    <property type="entry name" value="PRK10767.1"/>
    <property type="match status" value="1"/>
</dbReference>
<dbReference type="SUPFAM" id="SSF46565">
    <property type="entry name" value="Chaperone J-domain"/>
    <property type="match status" value="1"/>
</dbReference>
<feature type="binding site" evidence="8">
    <location>
        <position position="192"/>
    </location>
    <ligand>
        <name>Zn(2+)</name>
        <dbReference type="ChEBI" id="CHEBI:29105"/>
        <label>2</label>
    </ligand>
</feature>
<comment type="function">
    <text evidence="8">Participates actively in the response to hyperosmotic and heat shock by preventing the aggregation of stress-denatured proteins and by disaggregating proteins, also in an autonomous, DnaK-independent fashion. Unfolded proteins bind initially to DnaJ; upon interaction with the DnaJ-bound protein, DnaK hydrolyzes its bound ATP, resulting in the formation of a stable complex. GrpE releases ADP from DnaK; ATP binding to DnaK triggers the release of the substrate protein, thus completing the reaction cycle. Several rounds of ATP-dependent interactions between DnaJ, DnaK and GrpE are required for fully efficient folding. Also involved, together with DnaK and GrpE, in the DNA replication of plasmids through activation of initiation proteins.</text>
</comment>
<dbReference type="Gene3D" id="2.60.260.20">
    <property type="entry name" value="Urease metallochaperone UreE, N-terminal domain"/>
    <property type="match status" value="2"/>
</dbReference>
<organism evidence="12 13">
    <name type="scientific">Candidatus Uhrbacteria bacterium GW2011_GWC2_41_11</name>
    <dbReference type="NCBI Taxonomy" id="1618985"/>
    <lineage>
        <taxon>Bacteria</taxon>
        <taxon>Candidatus Uhriibacteriota</taxon>
    </lineage>
</organism>
<dbReference type="InterPro" id="IPR002939">
    <property type="entry name" value="DnaJ_C"/>
</dbReference>
<keyword evidence="3 8" id="KW-0863">Zinc-finger</keyword>
<dbReference type="Gene3D" id="1.10.287.110">
    <property type="entry name" value="DnaJ domain"/>
    <property type="match status" value="1"/>
</dbReference>
<dbReference type="NCBIfam" id="TIGR02349">
    <property type="entry name" value="DnaJ_bact"/>
    <property type="match status" value="1"/>
</dbReference>
<dbReference type="Pfam" id="PF00226">
    <property type="entry name" value="DnaJ"/>
    <property type="match status" value="1"/>
</dbReference>
<dbReference type="PROSITE" id="PS00636">
    <property type="entry name" value="DNAJ_1"/>
    <property type="match status" value="1"/>
</dbReference>
<feature type="domain" description="CR-type" evidence="11">
    <location>
        <begin position="136"/>
        <end position="218"/>
    </location>
</feature>
<dbReference type="PROSITE" id="PS50076">
    <property type="entry name" value="DNAJ_2"/>
    <property type="match status" value="1"/>
</dbReference>
<name>A0A0G0UCH9_9BACT</name>
<dbReference type="CDD" id="cd10719">
    <property type="entry name" value="DnaJ_zf"/>
    <property type="match status" value="1"/>
</dbReference>
<dbReference type="GO" id="GO:0051082">
    <property type="term" value="F:unfolded protein binding"/>
    <property type="evidence" value="ECO:0007669"/>
    <property type="project" value="UniProtKB-UniRule"/>
</dbReference>
<evidence type="ECO:0000256" key="7">
    <source>
        <dbReference type="ARBA" id="ARBA00067609"/>
    </source>
</evidence>
<keyword evidence="5 8" id="KW-0143">Chaperone</keyword>
<dbReference type="PANTHER" id="PTHR43096:SF52">
    <property type="entry name" value="DNAJ HOMOLOG 1, MITOCHONDRIAL-RELATED"/>
    <property type="match status" value="1"/>
</dbReference>
<dbReference type="InterPro" id="IPR012724">
    <property type="entry name" value="DnaJ"/>
</dbReference>
<feature type="binding site" evidence="8">
    <location>
        <position position="209"/>
    </location>
    <ligand>
        <name>Zn(2+)</name>
        <dbReference type="ChEBI" id="CHEBI:29105"/>
        <label>1</label>
    </ligand>
</feature>
<comment type="caution">
    <text evidence="12">The sequence shown here is derived from an EMBL/GenBank/DDBJ whole genome shotgun (WGS) entry which is preliminary data.</text>
</comment>
<dbReference type="SMART" id="SM00271">
    <property type="entry name" value="DnaJ"/>
    <property type="match status" value="1"/>
</dbReference>
<accession>A0A0G0UCH9</accession>
<dbReference type="PANTHER" id="PTHR43096">
    <property type="entry name" value="DNAJ HOMOLOG 1, MITOCHONDRIAL-RELATED"/>
    <property type="match status" value="1"/>
</dbReference>
<comment type="domain">
    <text evidence="8">The J domain is necessary and sufficient to stimulate DnaK ATPase activity. Zinc center 1 plays an important role in the autonomous, DnaK-independent chaperone activity of DnaJ. Zinc center 2 is essential for interaction with DnaK and for DnaJ activity.</text>
</comment>
<dbReference type="GO" id="GO:0005737">
    <property type="term" value="C:cytoplasm"/>
    <property type="evidence" value="ECO:0007669"/>
    <property type="project" value="UniProtKB-SubCell"/>
</dbReference>
<dbReference type="SUPFAM" id="SSF57938">
    <property type="entry name" value="DnaJ/Hsp40 cysteine-rich domain"/>
    <property type="match status" value="1"/>
</dbReference>
<evidence type="ECO:0000256" key="9">
    <source>
        <dbReference type="PROSITE-ProRule" id="PRU00546"/>
    </source>
</evidence>
<dbReference type="Proteomes" id="UP000034616">
    <property type="component" value="Unassembled WGS sequence"/>
</dbReference>
<dbReference type="PATRIC" id="fig|1618985.3.peg.707"/>
<dbReference type="Pfam" id="PF00684">
    <property type="entry name" value="DnaJ_CXXCXGXG"/>
    <property type="match status" value="1"/>
</dbReference>
<dbReference type="InterPro" id="IPR008971">
    <property type="entry name" value="HSP40/DnaJ_pept-bd"/>
</dbReference>
<feature type="binding site" evidence="8">
    <location>
        <position position="166"/>
    </location>
    <ligand>
        <name>Zn(2+)</name>
        <dbReference type="ChEBI" id="CHEBI:29105"/>
        <label>2</label>
    </ligand>
</feature>
<keyword evidence="2 8" id="KW-0677">Repeat</keyword>
<evidence type="ECO:0000256" key="6">
    <source>
        <dbReference type="ARBA" id="ARBA00061004"/>
    </source>
</evidence>
<dbReference type="GO" id="GO:0005524">
    <property type="term" value="F:ATP binding"/>
    <property type="evidence" value="ECO:0007669"/>
    <property type="project" value="InterPro"/>
</dbReference>
<evidence type="ECO:0000256" key="3">
    <source>
        <dbReference type="ARBA" id="ARBA00022771"/>
    </source>
</evidence>
<evidence type="ECO:0000313" key="13">
    <source>
        <dbReference type="Proteomes" id="UP000034616"/>
    </source>
</evidence>
<dbReference type="Gene3D" id="2.10.230.10">
    <property type="entry name" value="Heat shock protein DnaJ, cysteine-rich domain"/>
    <property type="match status" value="1"/>
</dbReference>
<keyword evidence="4 8" id="KW-0862">Zinc</keyword>
<evidence type="ECO:0000256" key="8">
    <source>
        <dbReference type="HAMAP-Rule" id="MF_01152"/>
    </source>
</evidence>
<feature type="domain" description="J" evidence="10">
    <location>
        <begin position="5"/>
        <end position="67"/>
    </location>
</feature>
<evidence type="ECO:0000259" key="10">
    <source>
        <dbReference type="PROSITE" id="PS50076"/>
    </source>
</evidence>
<feature type="binding site" evidence="8">
    <location>
        <position position="149"/>
    </location>
    <ligand>
        <name>Zn(2+)</name>
        <dbReference type="ChEBI" id="CHEBI:29105"/>
        <label>1</label>
    </ligand>
</feature>
<evidence type="ECO:0000259" key="11">
    <source>
        <dbReference type="PROSITE" id="PS51188"/>
    </source>
</evidence>
<keyword evidence="8" id="KW-0235">DNA replication</keyword>
<dbReference type="Pfam" id="PF01556">
    <property type="entry name" value="DnaJ_C"/>
    <property type="match status" value="1"/>
</dbReference>
<evidence type="ECO:0000256" key="5">
    <source>
        <dbReference type="ARBA" id="ARBA00023186"/>
    </source>
</evidence>
<dbReference type="FunFam" id="2.60.260.20:FF:000005">
    <property type="entry name" value="Chaperone protein dnaJ 1, mitochondrial"/>
    <property type="match status" value="1"/>
</dbReference>
<feature type="repeat" description="CXXCXGXG motif" evidence="8">
    <location>
        <begin position="206"/>
        <end position="213"/>
    </location>
</feature>
<evidence type="ECO:0000256" key="2">
    <source>
        <dbReference type="ARBA" id="ARBA00022737"/>
    </source>
</evidence>
<dbReference type="FunFam" id="2.10.230.10:FF:000002">
    <property type="entry name" value="Molecular chaperone DnaJ"/>
    <property type="match status" value="1"/>
</dbReference>
<feature type="repeat" description="CXXCXGXG motif" evidence="8">
    <location>
        <begin position="192"/>
        <end position="199"/>
    </location>
</feature>
<dbReference type="GO" id="GO:0008270">
    <property type="term" value="F:zinc ion binding"/>
    <property type="evidence" value="ECO:0007669"/>
    <property type="project" value="UniProtKB-UniRule"/>
</dbReference>
<comment type="similarity">
    <text evidence="6 8">Belongs to the DnaJ family.</text>
</comment>
<sequence>MSGKDYYQSLGLERNASPEDVKRAFRTLAHKYHPDKPGGNEEKFKEINEAYQVLSDPEKRQKYDQFGSGAFDGGFQQGGAGFNGFDFSGASGFGDLGDIFGDLFGFGGGTRQGSRVRKGNDIEMDVDLSFKESIFGIRKDIHVQKICACEHCHGTGSEPGAPVDTCKTCGGSGSRVTVQRTLFGAMQARVVCESCHGEGKIPTKPCGSCHGQGVVRTKRNLSVDIPSAVEDGSILRLREEGEAVKGGKNGDLFLRLHVKSDVRFEREGMQLFSTVHIGFTQAVLGDSIDVETIDGSVELEIPAGTQSGTEFRLRGKGVPHGNRRGDHIVTVQLSTPRHVSKRERQLLEELNLREK</sequence>
<feature type="zinc finger region" description="CR-type" evidence="9">
    <location>
        <begin position="136"/>
        <end position="218"/>
    </location>
</feature>
<proteinExistence type="inferred from homology"/>
<dbReference type="EMBL" id="LCAH01000010">
    <property type="protein sequence ID" value="KKR86639.1"/>
    <property type="molecule type" value="Genomic_DNA"/>
</dbReference>
<comment type="cofactor">
    <cofactor evidence="8">
        <name>Zn(2+)</name>
        <dbReference type="ChEBI" id="CHEBI:29105"/>
    </cofactor>
    <text evidence="8">Binds 2 Zn(2+) ions per monomer.</text>
</comment>
<comment type="subunit">
    <text evidence="8">Homodimer.</text>
</comment>
<comment type="subcellular location">
    <subcellularLocation>
        <location evidence="8">Cytoplasm</location>
    </subcellularLocation>
</comment>
<dbReference type="GO" id="GO:0031072">
    <property type="term" value="F:heat shock protein binding"/>
    <property type="evidence" value="ECO:0007669"/>
    <property type="project" value="InterPro"/>
</dbReference>
<dbReference type="InterPro" id="IPR001623">
    <property type="entry name" value="DnaJ_domain"/>
</dbReference>
<dbReference type="InterPro" id="IPR018253">
    <property type="entry name" value="DnaJ_domain_CS"/>
</dbReference>
<dbReference type="InterPro" id="IPR036410">
    <property type="entry name" value="HSP_DnaJ_Cys-rich_dom_sf"/>
</dbReference>
<feature type="binding site" evidence="8">
    <location>
        <position position="195"/>
    </location>
    <ligand>
        <name>Zn(2+)</name>
        <dbReference type="ChEBI" id="CHEBI:29105"/>
        <label>2</label>
    </ligand>
</feature>
<dbReference type="InterPro" id="IPR036869">
    <property type="entry name" value="J_dom_sf"/>
</dbReference>
<dbReference type="CDD" id="cd06257">
    <property type="entry name" value="DnaJ"/>
    <property type="match status" value="1"/>
</dbReference>
<gene>
    <name evidence="8" type="primary">dnaJ</name>
    <name evidence="12" type="ORF">UU35_C0010G0017</name>
</gene>
<keyword evidence="8" id="KW-0346">Stress response</keyword>
<evidence type="ECO:0000313" key="12">
    <source>
        <dbReference type="EMBL" id="KKR86639.1"/>
    </source>
</evidence>
<keyword evidence="8" id="KW-0963">Cytoplasm</keyword>
<feature type="repeat" description="CXXCXGXG motif" evidence="8">
    <location>
        <begin position="149"/>
        <end position="156"/>
    </location>
</feature>
<reference evidence="12 13" key="1">
    <citation type="journal article" date="2015" name="Nature">
        <title>rRNA introns, odd ribosomes, and small enigmatic genomes across a large radiation of phyla.</title>
        <authorList>
            <person name="Brown C.T."/>
            <person name="Hug L.A."/>
            <person name="Thomas B.C."/>
            <person name="Sharon I."/>
            <person name="Castelle C.J."/>
            <person name="Singh A."/>
            <person name="Wilkins M.J."/>
            <person name="Williams K.H."/>
            <person name="Banfield J.F."/>
        </authorList>
    </citation>
    <scope>NUCLEOTIDE SEQUENCE [LARGE SCALE GENOMIC DNA]</scope>
</reference>
<dbReference type="GO" id="GO:0009408">
    <property type="term" value="P:response to heat"/>
    <property type="evidence" value="ECO:0007669"/>
    <property type="project" value="InterPro"/>
</dbReference>
<dbReference type="AlphaFoldDB" id="A0A0G0UCH9"/>
<dbReference type="SUPFAM" id="SSF49493">
    <property type="entry name" value="HSP40/DnaJ peptide-binding domain"/>
    <property type="match status" value="2"/>
</dbReference>
<dbReference type="GO" id="GO:0006260">
    <property type="term" value="P:DNA replication"/>
    <property type="evidence" value="ECO:0007669"/>
    <property type="project" value="UniProtKB-KW"/>
</dbReference>
<dbReference type="GO" id="GO:0042026">
    <property type="term" value="P:protein refolding"/>
    <property type="evidence" value="ECO:0007669"/>
    <property type="project" value="TreeGrafter"/>
</dbReference>
<keyword evidence="1 8" id="KW-0479">Metal-binding</keyword>
<protein>
    <recommendedName>
        <fullName evidence="7 8">Chaperone protein DnaJ</fullName>
    </recommendedName>
</protein>
<feature type="binding site" evidence="8">
    <location>
        <position position="152"/>
    </location>
    <ligand>
        <name>Zn(2+)</name>
        <dbReference type="ChEBI" id="CHEBI:29105"/>
        <label>1</label>
    </ligand>
</feature>
<feature type="binding site" evidence="8">
    <location>
        <position position="169"/>
    </location>
    <ligand>
        <name>Zn(2+)</name>
        <dbReference type="ChEBI" id="CHEBI:29105"/>
        <label>2</label>
    </ligand>
</feature>
<dbReference type="CDD" id="cd10747">
    <property type="entry name" value="DnaJ_C"/>
    <property type="match status" value="1"/>
</dbReference>
<dbReference type="PRINTS" id="PR00625">
    <property type="entry name" value="JDOMAIN"/>
</dbReference>
<evidence type="ECO:0000256" key="1">
    <source>
        <dbReference type="ARBA" id="ARBA00022723"/>
    </source>
</evidence>
<feature type="binding site" evidence="8">
    <location>
        <position position="206"/>
    </location>
    <ligand>
        <name>Zn(2+)</name>
        <dbReference type="ChEBI" id="CHEBI:29105"/>
        <label>1</label>
    </ligand>
</feature>
<dbReference type="PROSITE" id="PS51188">
    <property type="entry name" value="ZF_CR"/>
    <property type="match status" value="1"/>
</dbReference>
<dbReference type="InterPro" id="IPR001305">
    <property type="entry name" value="HSP_DnaJ_Cys-rich_dom"/>
</dbReference>
<evidence type="ECO:0000256" key="4">
    <source>
        <dbReference type="ARBA" id="ARBA00022833"/>
    </source>
</evidence>
<dbReference type="HAMAP" id="MF_01152">
    <property type="entry name" value="DnaJ"/>
    <property type="match status" value="1"/>
</dbReference>
<feature type="repeat" description="CXXCXGXG motif" evidence="8">
    <location>
        <begin position="166"/>
        <end position="173"/>
    </location>
</feature>